<protein>
    <submittedName>
        <fullName evidence="1">Uncharacterized protein</fullName>
    </submittedName>
</protein>
<evidence type="ECO:0000313" key="1">
    <source>
        <dbReference type="EMBL" id="MDC9591500.1"/>
    </source>
</evidence>
<name>A0ABT5LKG0_9GAMM</name>
<proteinExistence type="predicted"/>
<dbReference type="Proteomes" id="UP001217178">
    <property type="component" value="Unassembled WGS sequence"/>
</dbReference>
<accession>A0ABT5LKG0</accession>
<sequence length="296" mass="32654">MIIKKEKAEKIIQKHRAFANWKPARVVAELVAAGMSEAEATAMVKTNAPARKEHKPHNSHTKPVNLEALSTHYIVVGDYDLLGLKHQDALIAAIRNGKGKSSWNDGAMAVTLFGLVKAYPIITTAEVNKFLSRGAFIDSIPLFIDGEVIDGEVMPSANNDSVKDVFRAVKQLKKITEYLADTGALTLNKYLDRVPTDEDVKRAVGIVAPAITNPYFHEIDYACQYSNMPAREHAEDSKRIINEWKNELKIKGSKKPNSETLTSALDSVLAVGTNEKLPAQNYRTVAQENKQGAKEC</sequence>
<reference evidence="1 2" key="1">
    <citation type="submission" date="2023-02" db="EMBL/GenBank/DDBJ databases">
        <title>Entomopathogenic bacteria.</title>
        <authorList>
            <person name="Machado R.A."/>
        </authorList>
    </citation>
    <scope>NUCLEOTIDE SEQUENCE [LARGE SCALE GENOMIC DNA]</scope>
    <source>
        <strain evidence="1 2">XENO-10</strain>
    </source>
</reference>
<dbReference type="EMBL" id="JAQRFI010000092">
    <property type="protein sequence ID" value="MDC9591500.1"/>
    <property type="molecule type" value="Genomic_DNA"/>
</dbReference>
<comment type="caution">
    <text evidence="1">The sequence shown here is derived from an EMBL/GenBank/DDBJ whole genome shotgun (WGS) entry which is preliminary data.</text>
</comment>
<evidence type="ECO:0000313" key="2">
    <source>
        <dbReference type="Proteomes" id="UP001217178"/>
    </source>
</evidence>
<dbReference type="RefSeq" id="WP_273556719.1">
    <property type="nucleotide sequence ID" value="NZ_JAQRFI010000092.1"/>
</dbReference>
<keyword evidence="2" id="KW-1185">Reference proteome</keyword>
<organism evidence="1 2">
    <name type="scientific">Xenorhabdus yunnanensis</name>
    <dbReference type="NCBI Taxonomy" id="3025878"/>
    <lineage>
        <taxon>Bacteria</taxon>
        <taxon>Pseudomonadati</taxon>
        <taxon>Pseudomonadota</taxon>
        <taxon>Gammaproteobacteria</taxon>
        <taxon>Enterobacterales</taxon>
        <taxon>Morganellaceae</taxon>
        <taxon>Xenorhabdus</taxon>
    </lineage>
</organism>
<gene>
    <name evidence="1" type="ORF">PSI23_20000</name>
</gene>